<dbReference type="PANTHER" id="PTHR31310:SF7">
    <property type="entry name" value="PA-PHOSPHATASE RELATED-FAMILY PROTEIN DDB_G0268928"/>
    <property type="match status" value="1"/>
</dbReference>
<feature type="domain" description="DUF5933" evidence="7">
    <location>
        <begin position="22"/>
        <end position="160"/>
    </location>
</feature>
<evidence type="ECO:0000256" key="3">
    <source>
        <dbReference type="ARBA" id="ARBA00022989"/>
    </source>
</evidence>
<feature type="transmembrane region" description="Helical" evidence="5">
    <location>
        <begin position="21"/>
        <end position="41"/>
    </location>
</feature>
<keyword evidence="3 5" id="KW-1133">Transmembrane helix</keyword>
<proteinExistence type="predicted"/>
<dbReference type="Proteomes" id="UP000316256">
    <property type="component" value="Unassembled WGS sequence"/>
</dbReference>
<dbReference type="InterPro" id="IPR052185">
    <property type="entry name" value="IPC_Synthase-Related"/>
</dbReference>
<dbReference type="PANTHER" id="PTHR31310">
    <property type="match status" value="1"/>
</dbReference>
<protein>
    <submittedName>
        <fullName evidence="8">Inositol phosphorylceramide synthase</fullName>
    </submittedName>
</protein>
<feature type="transmembrane region" description="Helical" evidence="5">
    <location>
        <begin position="229"/>
        <end position="248"/>
    </location>
</feature>
<evidence type="ECO:0000256" key="4">
    <source>
        <dbReference type="ARBA" id="ARBA00023136"/>
    </source>
</evidence>
<dbReference type="EMBL" id="VIGH01000004">
    <property type="protein sequence ID" value="TQF69366.1"/>
    <property type="molecule type" value="Genomic_DNA"/>
</dbReference>
<keyword evidence="2 5" id="KW-0812">Transmembrane</keyword>
<evidence type="ECO:0000256" key="2">
    <source>
        <dbReference type="ARBA" id="ARBA00022692"/>
    </source>
</evidence>
<dbReference type="Pfam" id="PF19356">
    <property type="entry name" value="DUF5933"/>
    <property type="match status" value="1"/>
</dbReference>
<accession>A0A541BAK6</accession>
<reference evidence="8 9" key="1">
    <citation type="submission" date="2019-06" db="EMBL/GenBank/DDBJ databases">
        <title>Rhodococcus spaelei sp. nov., isolated from a cave.</title>
        <authorList>
            <person name="Lee S.D."/>
        </authorList>
    </citation>
    <scope>NUCLEOTIDE SEQUENCE [LARGE SCALE GENOMIC DNA]</scope>
    <source>
        <strain evidence="8 9">C9-5</strain>
    </source>
</reference>
<organism evidence="8 9">
    <name type="scientific">Rhodococcus spelaei</name>
    <dbReference type="NCBI Taxonomy" id="2546320"/>
    <lineage>
        <taxon>Bacteria</taxon>
        <taxon>Bacillati</taxon>
        <taxon>Actinomycetota</taxon>
        <taxon>Actinomycetes</taxon>
        <taxon>Mycobacteriales</taxon>
        <taxon>Nocardiaceae</taxon>
        <taxon>Rhodococcus</taxon>
    </lineage>
</organism>
<feature type="transmembrane region" description="Helical" evidence="5">
    <location>
        <begin position="85"/>
        <end position="104"/>
    </location>
</feature>
<feature type="transmembrane region" description="Helical" evidence="5">
    <location>
        <begin position="368"/>
        <end position="388"/>
    </location>
</feature>
<feature type="transmembrane region" description="Helical" evidence="5">
    <location>
        <begin position="110"/>
        <end position="129"/>
    </location>
</feature>
<keyword evidence="4 5" id="KW-0472">Membrane</keyword>
<dbReference type="GO" id="GO:0016020">
    <property type="term" value="C:membrane"/>
    <property type="evidence" value="ECO:0007669"/>
    <property type="project" value="UniProtKB-SubCell"/>
</dbReference>
<comment type="subcellular location">
    <subcellularLocation>
        <location evidence="1">Membrane</location>
        <topology evidence="1">Multi-pass membrane protein</topology>
    </subcellularLocation>
</comment>
<comment type="caution">
    <text evidence="8">The sequence shown here is derived from an EMBL/GenBank/DDBJ whole genome shotgun (WGS) entry which is preliminary data.</text>
</comment>
<sequence>MLIDDSPAAAPWRPSRNGRPTLVTIAVVVFVAVLVALQVVASNNGFEGPLESLARDFVGTPKSMSVPWAGLALALVGLTNRQRLFALGAALGLDVAFLVGRLAADGPVAIGNGPTLVLTGIGVVAAVRWAGERRASALRGVALGALLIVATKVGDVWLQITVMTRPAVLDQYVELADRALGSPSWVMGQVVDALGSVGYGVLHWVYIELPVAAIVVALYQLRNGFPSHYLVRTFLAIGLIGPIFYLLFPVVGPDFAYGTAGDGSQLANLWPTIVPTGTDPSSFVFDSPAPRNCMPSLHTAWAMSIFIHSRRGPRWLRWGGAFWLACTLMATLGFGYHYGVDLVAGAVLCLTLESALRDPERGWGRFRVRLVVGGAVAFAALLASYRYLAVPIAAYPVISAPLILGLLVGVSVAFYASFFAAPESALGRWGGQRAQEPAPVAS</sequence>
<dbReference type="AlphaFoldDB" id="A0A541BAK6"/>
<evidence type="ECO:0000259" key="7">
    <source>
        <dbReference type="Pfam" id="PF19356"/>
    </source>
</evidence>
<dbReference type="OrthoDB" id="4320234at2"/>
<evidence type="ECO:0000256" key="1">
    <source>
        <dbReference type="ARBA" id="ARBA00004141"/>
    </source>
</evidence>
<gene>
    <name evidence="8" type="ORF">FK531_11590</name>
</gene>
<dbReference type="Pfam" id="PF14378">
    <property type="entry name" value="PAP2_3"/>
    <property type="match status" value="1"/>
</dbReference>
<name>A0A541BAK6_9NOCA</name>
<feature type="transmembrane region" description="Helical" evidence="5">
    <location>
        <begin position="315"/>
        <end position="332"/>
    </location>
</feature>
<evidence type="ECO:0000313" key="9">
    <source>
        <dbReference type="Proteomes" id="UP000316256"/>
    </source>
</evidence>
<feature type="transmembrane region" description="Helical" evidence="5">
    <location>
        <begin position="394"/>
        <end position="418"/>
    </location>
</feature>
<dbReference type="InterPro" id="IPR045977">
    <property type="entry name" value="DUF5933"/>
</dbReference>
<feature type="transmembrane region" description="Helical" evidence="5">
    <location>
        <begin position="201"/>
        <end position="222"/>
    </location>
</feature>
<evidence type="ECO:0000259" key="6">
    <source>
        <dbReference type="Pfam" id="PF14378"/>
    </source>
</evidence>
<dbReference type="InterPro" id="IPR026841">
    <property type="entry name" value="Aur1/Ipt1"/>
</dbReference>
<dbReference type="CDD" id="cd03386">
    <property type="entry name" value="PAP2_Aur1_like"/>
    <property type="match status" value="1"/>
</dbReference>
<keyword evidence="9" id="KW-1185">Reference proteome</keyword>
<feature type="transmembrane region" description="Helical" evidence="5">
    <location>
        <begin position="61"/>
        <end position="78"/>
    </location>
</feature>
<evidence type="ECO:0000313" key="8">
    <source>
        <dbReference type="EMBL" id="TQF69366.1"/>
    </source>
</evidence>
<feature type="domain" description="Inositolphosphotransferase Aur1/Ipt1" evidence="6">
    <location>
        <begin position="201"/>
        <end position="350"/>
    </location>
</feature>
<evidence type="ECO:0000256" key="5">
    <source>
        <dbReference type="SAM" id="Phobius"/>
    </source>
</evidence>